<evidence type="ECO:0000256" key="2">
    <source>
        <dbReference type="SAM" id="SignalP"/>
    </source>
</evidence>
<evidence type="ECO:0000313" key="3">
    <source>
        <dbReference type="EMBL" id="KAJ3577969.1"/>
    </source>
</evidence>
<evidence type="ECO:0008006" key="5">
    <source>
        <dbReference type="Google" id="ProtNLM"/>
    </source>
</evidence>
<reference evidence="3" key="1">
    <citation type="submission" date="2022-07" db="EMBL/GenBank/DDBJ databases">
        <title>Genome Sequence of Xylaria arbuscula.</title>
        <authorList>
            <person name="Buettner E."/>
        </authorList>
    </citation>
    <scope>NUCLEOTIDE SEQUENCE</scope>
    <source>
        <strain evidence="3">VT107</strain>
    </source>
</reference>
<keyword evidence="2" id="KW-0732">Signal</keyword>
<dbReference type="EMBL" id="JANPWZ010000280">
    <property type="protein sequence ID" value="KAJ3577969.1"/>
    <property type="molecule type" value="Genomic_DNA"/>
</dbReference>
<keyword evidence="1" id="KW-1133">Transmembrane helix</keyword>
<proteinExistence type="predicted"/>
<sequence length="71" mass="7316">MMTTMTCIVAFSAAVACLCATRQGYQLVEMSVATVAAAAAATAARVAAMQCALGRRRGRGVVSPTSFEEAR</sequence>
<evidence type="ECO:0000313" key="4">
    <source>
        <dbReference type="Proteomes" id="UP001148614"/>
    </source>
</evidence>
<dbReference type="Proteomes" id="UP001148614">
    <property type="component" value="Unassembled WGS sequence"/>
</dbReference>
<comment type="caution">
    <text evidence="3">The sequence shown here is derived from an EMBL/GenBank/DDBJ whole genome shotgun (WGS) entry which is preliminary data.</text>
</comment>
<keyword evidence="1" id="KW-0472">Membrane</keyword>
<feature type="signal peptide" evidence="2">
    <location>
        <begin position="1"/>
        <end position="20"/>
    </location>
</feature>
<gene>
    <name evidence="3" type="ORF">NPX13_g2597</name>
</gene>
<keyword evidence="1" id="KW-0812">Transmembrane</keyword>
<protein>
    <recommendedName>
        <fullName evidence="5">Secreted protein</fullName>
    </recommendedName>
</protein>
<dbReference type="AlphaFoldDB" id="A0A9W8NJX0"/>
<evidence type="ECO:0000256" key="1">
    <source>
        <dbReference type="SAM" id="Phobius"/>
    </source>
</evidence>
<name>A0A9W8NJX0_9PEZI</name>
<feature type="chain" id="PRO_5040751643" description="Secreted protein" evidence="2">
    <location>
        <begin position="21"/>
        <end position="71"/>
    </location>
</feature>
<accession>A0A9W8NJX0</accession>
<keyword evidence="4" id="KW-1185">Reference proteome</keyword>
<organism evidence="3 4">
    <name type="scientific">Xylaria arbuscula</name>
    <dbReference type="NCBI Taxonomy" id="114810"/>
    <lineage>
        <taxon>Eukaryota</taxon>
        <taxon>Fungi</taxon>
        <taxon>Dikarya</taxon>
        <taxon>Ascomycota</taxon>
        <taxon>Pezizomycotina</taxon>
        <taxon>Sordariomycetes</taxon>
        <taxon>Xylariomycetidae</taxon>
        <taxon>Xylariales</taxon>
        <taxon>Xylariaceae</taxon>
        <taxon>Xylaria</taxon>
    </lineage>
</organism>
<feature type="transmembrane region" description="Helical" evidence="1">
    <location>
        <begin position="32"/>
        <end position="53"/>
    </location>
</feature>